<sequence>IWYAEFHQATRSNLISAEQVELENFSVEVTYGNSFKMFARVRNLSADHALIAIGVEISASDCTAPEQEETCVIVGQQEQEIQVDVPAQQARDITRQFIFPPMRPQGELKWSYSILYAGAQK</sequence>
<gene>
    <name evidence="1" type="ORF">S01H4_58161</name>
</gene>
<protein>
    <submittedName>
        <fullName evidence="1">Uncharacterized protein</fullName>
    </submittedName>
</protein>
<organism evidence="1">
    <name type="scientific">marine sediment metagenome</name>
    <dbReference type="NCBI Taxonomy" id="412755"/>
    <lineage>
        <taxon>unclassified sequences</taxon>
        <taxon>metagenomes</taxon>
        <taxon>ecological metagenomes</taxon>
    </lineage>
</organism>
<name>X1E6H8_9ZZZZ</name>
<feature type="non-terminal residue" evidence="1">
    <location>
        <position position="1"/>
    </location>
</feature>
<dbReference type="EMBL" id="BART01033945">
    <property type="protein sequence ID" value="GAH12794.1"/>
    <property type="molecule type" value="Genomic_DNA"/>
</dbReference>
<comment type="caution">
    <text evidence="1">The sequence shown here is derived from an EMBL/GenBank/DDBJ whole genome shotgun (WGS) entry which is preliminary data.</text>
</comment>
<accession>X1E6H8</accession>
<dbReference type="AlphaFoldDB" id="X1E6H8"/>
<evidence type="ECO:0000313" key="1">
    <source>
        <dbReference type="EMBL" id="GAH12794.1"/>
    </source>
</evidence>
<proteinExistence type="predicted"/>
<reference evidence="1" key="1">
    <citation type="journal article" date="2014" name="Front. Microbiol.">
        <title>High frequency of phylogenetically diverse reductive dehalogenase-homologous genes in deep subseafloor sedimentary metagenomes.</title>
        <authorList>
            <person name="Kawai M."/>
            <person name="Futagami T."/>
            <person name="Toyoda A."/>
            <person name="Takaki Y."/>
            <person name="Nishi S."/>
            <person name="Hori S."/>
            <person name="Arai W."/>
            <person name="Tsubouchi T."/>
            <person name="Morono Y."/>
            <person name="Uchiyama I."/>
            <person name="Ito T."/>
            <person name="Fujiyama A."/>
            <person name="Inagaki F."/>
            <person name="Takami H."/>
        </authorList>
    </citation>
    <scope>NUCLEOTIDE SEQUENCE</scope>
    <source>
        <strain evidence="1">Expedition CK06-06</strain>
    </source>
</reference>